<gene>
    <name evidence="4" type="ORF">Taro_040391</name>
</gene>
<dbReference type="EMBL" id="NMUH01003897">
    <property type="protein sequence ID" value="MQM07550.1"/>
    <property type="molecule type" value="Genomic_DNA"/>
</dbReference>
<protein>
    <recommendedName>
        <fullName evidence="3">RING-type domain-containing protein</fullName>
    </recommendedName>
</protein>
<evidence type="ECO:0000256" key="1">
    <source>
        <dbReference type="PROSITE-ProRule" id="PRU00175"/>
    </source>
</evidence>
<evidence type="ECO:0000313" key="5">
    <source>
        <dbReference type="Proteomes" id="UP000652761"/>
    </source>
</evidence>
<name>A0A843WYB6_COLES</name>
<organism evidence="4 5">
    <name type="scientific">Colocasia esculenta</name>
    <name type="common">Wild taro</name>
    <name type="synonym">Arum esculentum</name>
    <dbReference type="NCBI Taxonomy" id="4460"/>
    <lineage>
        <taxon>Eukaryota</taxon>
        <taxon>Viridiplantae</taxon>
        <taxon>Streptophyta</taxon>
        <taxon>Embryophyta</taxon>
        <taxon>Tracheophyta</taxon>
        <taxon>Spermatophyta</taxon>
        <taxon>Magnoliopsida</taxon>
        <taxon>Liliopsida</taxon>
        <taxon>Araceae</taxon>
        <taxon>Aroideae</taxon>
        <taxon>Colocasieae</taxon>
        <taxon>Colocasia</taxon>
    </lineage>
</organism>
<feature type="non-terminal residue" evidence="4">
    <location>
        <position position="299"/>
    </location>
</feature>
<reference evidence="4" key="1">
    <citation type="submission" date="2017-07" db="EMBL/GenBank/DDBJ databases">
        <title>Taro Niue Genome Assembly and Annotation.</title>
        <authorList>
            <person name="Atibalentja N."/>
            <person name="Keating K."/>
            <person name="Fields C.J."/>
        </authorList>
    </citation>
    <scope>NUCLEOTIDE SEQUENCE</scope>
    <source>
        <strain evidence="4">Niue_2</strain>
        <tissue evidence="4">Leaf</tissue>
    </source>
</reference>
<dbReference type="Gene3D" id="3.30.40.10">
    <property type="entry name" value="Zinc/RING finger domain, C3HC4 (zinc finger)"/>
    <property type="match status" value="1"/>
</dbReference>
<feature type="region of interest" description="Disordered" evidence="2">
    <location>
        <begin position="254"/>
        <end position="275"/>
    </location>
</feature>
<dbReference type="OrthoDB" id="416496at2759"/>
<keyword evidence="5" id="KW-1185">Reference proteome</keyword>
<dbReference type="GO" id="GO:0008270">
    <property type="term" value="F:zinc ion binding"/>
    <property type="evidence" value="ECO:0007669"/>
    <property type="project" value="UniProtKB-KW"/>
</dbReference>
<keyword evidence="1" id="KW-0479">Metal-binding</keyword>
<evidence type="ECO:0000256" key="2">
    <source>
        <dbReference type="SAM" id="MobiDB-lite"/>
    </source>
</evidence>
<proteinExistence type="predicted"/>
<keyword evidence="1" id="KW-0862">Zinc</keyword>
<dbReference type="InterPro" id="IPR013083">
    <property type="entry name" value="Znf_RING/FYVE/PHD"/>
</dbReference>
<evidence type="ECO:0000259" key="3">
    <source>
        <dbReference type="PROSITE" id="PS50089"/>
    </source>
</evidence>
<evidence type="ECO:0000313" key="4">
    <source>
        <dbReference type="EMBL" id="MQM07550.1"/>
    </source>
</evidence>
<dbReference type="PANTHER" id="PTHR31150:SF23">
    <property type="entry name" value="MANDELONITRILE LYASE-RELATED"/>
    <property type="match status" value="1"/>
</dbReference>
<dbReference type="PANTHER" id="PTHR31150">
    <property type="entry name" value="EXPRESSED PROTEIN"/>
    <property type="match status" value="1"/>
</dbReference>
<keyword evidence="1" id="KW-0863">Zinc-finger</keyword>
<accession>A0A843WYB6</accession>
<dbReference type="Proteomes" id="UP000652761">
    <property type="component" value="Unassembled WGS sequence"/>
</dbReference>
<feature type="compositionally biased region" description="Basic and acidic residues" evidence="2">
    <location>
        <begin position="256"/>
        <end position="265"/>
    </location>
</feature>
<dbReference type="AlphaFoldDB" id="A0A843WYB6"/>
<feature type="region of interest" description="Disordered" evidence="2">
    <location>
        <begin position="46"/>
        <end position="65"/>
    </location>
</feature>
<dbReference type="InterPro" id="IPR001841">
    <property type="entry name" value="Znf_RING"/>
</dbReference>
<sequence>MPNGVGSNSSCSDGSEYEAISRIHLHSHRNFSSRCSFKSKPVHPVSFPDQTPEVEEGFASGTTTNSNRALLTESQSYSGILDSVNLQRETFPWSSGSSIDFADVAEQIEHEFSGFSLNSISDRSKCGLCERLLSQRSPWSSRRIIRSGDMPIAGVLSCWHVYHAECLDRITPKTRTQDPPCPLCEKTVENTREQWAVSRLKIGIPRLRSLGEEGQSRSWSCVQVGDCVEGALHASPRNSMLNRCRLKRHLPLKGSSGKEKVEKSKSGMSSSRGVRGGKLVEQGVVGCSRAAPAPALKRW</sequence>
<dbReference type="PROSITE" id="PS50089">
    <property type="entry name" value="ZF_RING_2"/>
    <property type="match status" value="1"/>
</dbReference>
<comment type="caution">
    <text evidence="4">The sequence shown here is derived from an EMBL/GenBank/DDBJ whole genome shotgun (WGS) entry which is preliminary data.</text>
</comment>
<dbReference type="SUPFAM" id="SSF57850">
    <property type="entry name" value="RING/U-box"/>
    <property type="match status" value="1"/>
</dbReference>
<feature type="domain" description="RING-type" evidence="3">
    <location>
        <begin position="126"/>
        <end position="185"/>
    </location>
</feature>